<dbReference type="RefSeq" id="WP_355089123.1">
    <property type="nucleotide sequence ID" value="NZ_JBEXKW010000054.1"/>
</dbReference>
<evidence type="ECO:0000313" key="2">
    <source>
        <dbReference type="Proteomes" id="UP001551695"/>
    </source>
</evidence>
<dbReference type="Proteomes" id="UP001551695">
    <property type="component" value="Unassembled WGS sequence"/>
</dbReference>
<reference evidence="1 2" key="1">
    <citation type="submission" date="2024-06" db="EMBL/GenBank/DDBJ databases">
        <title>The Natural Products Discovery Center: Release of the First 8490 Sequenced Strains for Exploring Actinobacteria Biosynthetic Diversity.</title>
        <authorList>
            <person name="Kalkreuter E."/>
            <person name="Kautsar S.A."/>
            <person name="Yang D."/>
            <person name="Bader C.D."/>
            <person name="Teijaro C.N."/>
            <person name="Fluegel L."/>
            <person name="Davis C.M."/>
            <person name="Simpson J.R."/>
            <person name="Lauterbach L."/>
            <person name="Steele A.D."/>
            <person name="Gui C."/>
            <person name="Meng S."/>
            <person name="Li G."/>
            <person name="Viehrig K."/>
            <person name="Ye F."/>
            <person name="Su P."/>
            <person name="Kiefer A.F."/>
            <person name="Nichols A."/>
            <person name="Cepeda A.J."/>
            <person name="Yan W."/>
            <person name="Fan B."/>
            <person name="Jiang Y."/>
            <person name="Adhikari A."/>
            <person name="Zheng C.-J."/>
            <person name="Schuster L."/>
            <person name="Cowan T.M."/>
            <person name="Smanski M.J."/>
            <person name="Chevrette M.G."/>
            <person name="De Carvalho L.P.S."/>
            <person name="Shen B."/>
        </authorList>
    </citation>
    <scope>NUCLEOTIDE SEQUENCE [LARGE SCALE GENOMIC DNA]</scope>
    <source>
        <strain evidence="1 2">NPDC050403</strain>
    </source>
</reference>
<comment type="caution">
    <text evidence="1">The sequence shown here is derived from an EMBL/GenBank/DDBJ whole genome shotgun (WGS) entry which is preliminary data.</text>
</comment>
<protein>
    <recommendedName>
        <fullName evidence="3">WXG100 family type VII secretion target</fullName>
    </recommendedName>
</protein>
<dbReference type="Gene3D" id="1.10.287.1060">
    <property type="entry name" value="ESAT-6-like"/>
    <property type="match status" value="1"/>
</dbReference>
<evidence type="ECO:0000313" key="1">
    <source>
        <dbReference type="EMBL" id="MEV0707005.1"/>
    </source>
</evidence>
<gene>
    <name evidence="1" type="ORF">AB0I48_05515</name>
</gene>
<proteinExistence type="predicted"/>
<evidence type="ECO:0008006" key="3">
    <source>
        <dbReference type="Google" id="ProtNLM"/>
    </source>
</evidence>
<dbReference type="InterPro" id="IPR036689">
    <property type="entry name" value="ESAT-6-like_sf"/>
</dbReference>
<keyword evidence="2" id="KW-1185">Reference proteome</keyword>
<name>A0ABV3FNR3_9NOCA</name>
<dbReference type="SUPFAM" id="SSF140453">
    <property type="entry name" value="EsxAB dimer-like"/>
    <property type="match status" value="1"/>
</dbReference>
<dbReference type="EMBL" id="JBFAKC010000002">
    <property type="protein sequence ID" value="MEV0707005.1"/>
    <property type="molecule type" value="Genomic_DNA"/>
</dbReference>
<accession>A0ABV3FNR3</accession>
<organism evidence="1 2">
    <name type="scientific">Nocardia aurea</name>
    <dbReference type="NCBI Taxonomy" id="2144174"/>
    <lineage>
        <taxon>Bacteria</taxon>
        <taxon>Bacillati</taxon>
        <taxon>Actinomycetota</taxon>
        <taxon>Actinomycetes</taxon>
        <taxon>Mycobacteriales</taxon>
        <taxon>Nocardiaceae</taxon>
        <taxon>Nocardia</taxon>
    </lineage>
</organism>
<sequence length="112" mass="11720">MAGDDFRIDTDQVGAQAAKFGELADELTTGLTDLVAGLSAIGDAWGEDEFGARFAANYVDKANDALTTIATAVQMFQFLEKGTEVTANTFGALDADFKSVLTTITSQLDGTA</sequence>